<reference evidence="1 2" key="1">
    <citation type="journal article" date="2018" name="Evol. Lett.">
        <title>Horizontal gene cluster transfer increased hallucinogenic mushroom diversity.</title>
        <authorList>
            <person name="Reynolds H.T."/>
            <person name="Vijayakumar V."/>
            <person name="Gluck-Thaler E."/>
            <person name="Korotkin H.B."/>
            <person name="Matheny P.B."/>
            <person name="Slot J.C."/>
        </authorList>
    </citation>
    <scope>NUCLEOTIDE SEQUENCE [LARGE SCALE GENOMIC DNA]</scope>
    <source>
        <strain evidence="1 2">SRW20</strain>
    </source>
</reference>
<keyword evidence="2" id="KW-1185">Reference proteome</keyword>
<dbReference type="AlphaFoldDB" id="A0A409YA69"/>
<sequence length="117" mass="12361">MQLQASSFKIVVLGGREAGGEGSTTSSCNRAFLALSVLPPLLSLHSAATFPPFEWQNPTRSSTLQHPLVDIALDMDKRAYVDEIWGSGGLVPPRCAGGAFLSSATTARSYDAEAGYD</sequence>
<dbReference type="Proteomes" id="UP000284706">
    <property type="component" value="Unassembled WGS sequence"/>
</dbReference>
<organism evidence="1 2">
    <name type="scientific">Gymnopilus dilepis</name>
    <dbReference type="NCBI Taxonomy" id="231916"/>
    <lineage>
        <taxon>Eukaryota</taxon>
        <taxon>Fungi</taxon>
        <taxon>Dikarya</taxon>
        <taxon>Basidiomycota</taxon>
        <taxon>Agaricomycotina</taxon>
        <taxon>Agaricomycetes</taxon>
        <taxon>Agaricomycetidae</taxon>
        <taxon>Agaricales</taxon>
        <taxon>Agaricineae</taxon>
        <taxon>Hymenogastraceae</taxon>
        <taxon>Gymnopilus</taxon>
    </lineage>
</organism>
<dbReference type="EMBL" id="NHYE01001041">
    <property type="protein sequence ID" value="PPQ99892.1"/>
    <property type="molecule type" value="Genomic_DNA"/>
</dbReference>
<accession>A0A409YA69</accession>
<gene>
    <name evidence="1" type="ORF">CVT26_009336</name>
</gene>
<comment type="caution">
    <text evidence="1">The sequence shown here is derived from an EMBL/GenBank/DDBJ whole genome shotgun (WGS) entry which is preliminary data.</text>
</comment>
<evidence type="ECO:0000313" key="1">
    <source>
        <dbReference type="EMBL" id="PPQ99892.1"/>
    </source>
</evidence>
<name>A0A409YA69_9AGAR</name>
<dbReference type="InParanoid" id="A0A409YA69"/>
<protein>
    <submittedName>
        <fullName evidence="1">Uncharacterized protein</fullName>
    </submittedName>
</protein>
<proteinExistence type="predicted"/>
<evidence type="ECO:0000313" key="2">
    <source>
        <dbReference type="Proteomes" id="UP000284706"/>
    </source>
</evidence>